<proteinExistence type="predicted"/>
<name>A0A7J7IA91_CAMSI</name>
<dbReference type="InterPro" id="IPR051210">
    <property type="entry name" value="Ub_ligase/GEF_domain"/>
</dbReference>
<dbReference type="PROSITE" id="PS00626">
    <property type="entry name" value="RCC1_2"/>
    <property type="match status" value="2"/>
</dbReference>
<evidence type="ECO:0000256" key="1">
    <source>
        <dbReference type="ARBA" id="ARBA00022737"/>
    </source>
</evidence>
<accession>A0A7J7IA91</accession>
<dbReference type="PANTHER" id="PTHR22870">
    <property type="entry name" value="REGULATOR OF CHROMOSOME CONDENSATION"/>
    <property type="match status" value="1"/>
</dbReference>
<sequence length="423" mass="45123">MDADEIFGDSRSVSLPTRSAIYVWGYNQSGQAGRNGKERNLRIPKQLPPELFGCPAGINSRWLDIACGREHTAAVASDGSLFTWGANEFGQLGDGTEKGRKQPKKVKQLQTEFVISVSCGAHCTAAIAEPHENDGTMLIRQVSCGAVHVVALSEDGLLQAWGYNEYGQLGRGVTCEGRQGARVISAYAKFLDEAPELVKIIQVSCGEYHTAAISENGEVYTWGLGSMGQLGHCSLQSGDKELLPRRVVALDGIFIKDVACGGVHTCAVTEKGALYAWGGGQAGQLGLGPQNGFFSCVPNESEMLLRNVPALVIPTGVQLVACGHSHTLISTRGRKNSRMGCVGEVRKLAAGGGHSAVLTDACSLKELCEFRLADHVTLANVSEIEDVASRTGSDALARLCERLRVHLLDGGDFDYEDDDDGKT</sequence>
<feature type="repeat" description="RCC1" evidence="2">
    <location>
        <begin position="19"/>
        <end position="78"/>
    </location>
</feature>
<keyword evidence="4" id="KW-1185">Reference proteome</keyword>
<dbReference type="Pfam" id="PF00415">
    <property type="entry name" value="RCC1"/>
    <property type="match status" value="4"/>
</dbReference>
<evidence type="ECO:0000313" key="4">
    <source>
        <dbReference type="Proteomes" id="UP000593564"/>
    </source>
</evidence>
<dbReference type="InterPro" id="IPR009091">
    <property type="entry name" value="RCC1/BLIP-II"/>
</dbReference>
<feature type="repeat" description="RCC1" evidence="2">
    <location>
        <begin position="217"/>
        <end position="271"/>
    </location>
</feature>
<dbReference type="PRINTS" id="PR00633">
    <property type="entry name" value="RCCNDNSATION"/>
</dbReference>
<dbReference type="Pfam" id="PF13540">
    <property type="entry name" value="RCC1_2"/>
    <property type="match status" value="1"/>
</dbReference>
<evidence type="ECO:0000313" key="3">
    <source>
        <dbReference type="EMBL" id="KAF5961436.1"/>
    </source>
</evidence>
<dbReference type="AlphaFoldDB" id="A0A7J7IA91"/>
<comment type="caution">
    <text evidence="3">The sequence shown here is derived from an EMBL/GenBank/DDBJ whole genome shotgun (WGS) entry which is preliminary data.</text>
</comment>
<dbReference type="PANTHER" id="PTHR22870:SF350">
    <property type="entry name" value="F12P19.9 PROTEIN"/>
    <property type="match status" value="1"/>
</dbReference>
<evidence type="ECO:0000256" key="2">
    <source>
        <dbReference type="PROSITE-ProRule" id="PRU00235"/>
    </source>
</evidence>
<dbReference type="Proteomes" id="UP000593564">
    <property type="component" value="Unassembled WGS sequence"/>
</dbReference>
<dbReference type="EMBL" id="JACBKZ010000001">
    <property type="protein sequence ID" value="KAF5961436.1"/>
    <property type="molecule type" value="Genomic_DNA"/>
</dbReference>
<evidence type="ECO:0008006" key="5">
    <source>
        <dbReference type="Google" id="ProtNLM"/>
    </source>
</evidence>
<keyword evidence="1" id="KW-0677">Repeat</keyword>
<feature type="repeat" description="RCC1" evidence="2">
    <location>
        <begin position="79"/>
        <end position="130"/>
    </location>
</feature>
<gene>
    <name evidence="3" type="ORF">HYC85_002645</name>
</gene>
<reference evidence="4" key="1">
    <citation type="journal article" date="2020" name="Nat. Commun.">
        <title>Genome assembly of wild tea tree DASZ reveals pedigree and selection history of tea varieties.</title>
        <authorList>
            <person name="Zhang W."/>
            <person name="Zhang Y."/>
            <person name="Qiu H."/>
            <person name="Guo Y."/>
            <person name="Wan H."/>
            <person name="Zhang X."/>
            <person name="Scossa F."/>
            <person name="Alseekh S."/>
            <person name="Zhang Q."/>
            <person name="Wang P."/>
            <person name="Xu L."/>
            <person name="Schmidt M.H."/>
            <person name="Jia X."/>
            <person name="Li D."/>
            <person name="Zhu A."/>
            <person name="Guo F."/>
            <person name="Chen W."/>
            <person name="Ni D."/>
            <person name="Usadel B."/>
            <person name="Fernie A.R."/>
            <person name="Wen W."/>
        </authorList>
    </citation>
    <scope>NUCLEOTIDE SEQUENCE [LARGE SCALE GENOMIC DNA]</scope>
    <source>
        <strain evidence="4">cv. G240</strain>
    </source>
</reference>
<dbReference type="Gene3D" id="2.130.10.30">
    <property type="entry name" value="Regulator of chromosome condensation 1/beta-lactamase-inhibitor protein II"/>
    <property type="match status" value="2"/>
</dbReference>
<dbReference type="PROSITE" id="PS50012">
    <property type="entry name" value="RCC1_3"/>
    <property type="match status" value="5"/>
</dbReference>
<protein>
    <recommendedName>
        <fullName evidence="5">Ultraviolet-B receptor UVR8</fullName>
    </recommendedName>
</protein>
<dbReference type="InterPro" id="IPR000408">
    <property type="entry name" value="Reg_chr_condens"/>
</dbReference>
<organism evidence="3 4">
    <name type="scientific">Camellia sinensis</name>
    <name type="common">Tea plant</name>
    <name type="synonym">Thea sinensis</name>
    <dbReference type="NCBI Taxonomy" id="4442"/>
    <lineage>
        <taxon>Eukaryota</taxon>
        <taxon>Viridiplantae</taxon>
        <taxon>Streptophyta</taxon>
        <taxon>Embryophyta</taxon>
        <taxon>Tracheophyta</taxon>
        <taxon>Spermatophyta</taxon>
        <taxon>Magnoliopsida</taxon>
        <taxon>eudicotyledons</taxon>
        <taxon>Gunneridae</taxon>
        <taxon>Pentapetalae</taxon>
        <taxon>asterids</taxon>
        <taxon>Ericales</taxon>
        <taxon>Theaceae</taxon>
        <taxon>Camellia</taxon>
    </lineage>
</organism>
<reference evidence="3 4" key="2">
    <citation type="submission" date="2020-07" db="EMBL/GenBank/DDBJ databases">
        <title>Genome assembly of wild tea tree DASZ reveals pedigree and selection history of tea varieties.</title>
        <authorList>
            <person name="Zhang W."/>
        </authorList>
    </citation>
    <scope>NUCLEOTIDE SEQUENCE [LARGE SCALE GENOMIC DNA]</scope>
    <source>
        <strain evidence="4">cv. G240</strain>
        <tissue evidence="3">Leaf</tissue>
    </source>
</reference>
<dbReference type="SUPFAM" id="SSF50985">
    <property type="entry name" value="RCC1/BLIP-II"/>
    <property type="match status" value="2"/>
</dbReference>
<feature type="repeat" description="RCC1" evidence="2">
    <location>
        <begin position="272"/>
        <end position="333"/>
    </location>
</feature>
<feature type="repeat" description="RCC1" evidence="2">
    <location>
        <begin position="156"/>
        <end position="216"/>
    </location>
</feature>